<keyword evidence="6" id="KW-0769">Symport</keyword>
<proteinExistence type="predicted"/>
<evidence type="ECO:0000256" key="7">
    <source>
        <dbReference type="ARBA" id="ARBA00022989"/>
    </source>
</evidence>
<keyword evidence="5 9" id="KW-0812">Transmembrane</keyword>
<feature type="transmembrane region" description="Helical" evidence="9">
    <location>
        <begin position="97"/>
        <end position="115"/>
    </location>
</feature>
<evidence type="ECO:0000256" key="1">
    <source>
        <dbReference type="ARBA" id="ARBA00022448"/>
    </source>
</evidence>
<dbReference type="InterPro" id="IPR004673">
    <property type="entry name" value="L-rhamnose-proton_sym_RhaT"/>
</dbReference>
<evidence type="ECO:0000256" key="5">
    <source>
        <dbReference type="ARBA" id="ARBA00022692"/>
    </source>
</evidence>
<feature type="transmembrane region" description="Helical" evidence="9">
    <location>
        <begin position="177"/>
        <end position="198"/>
    </location>
</feature>
<evidence type="ECO:0000256" key="8">
    <source>
        <dbReference type="ARBA" id="ARBA00023136"/>
    </source>
</evidence>
<dbReference type="GO" id="GO:0015153">
    <property type="term" value="F:rhamnose transmembrane transporter activity"/>
    <property type="evidence" value="ECO:0007669"/>
    <property type="project" value="InterPro"/>
</dbReference>
<dbReference type="AlphaFoldDB" id="A0A2T5U4R8"/>
<evidence type="ECO:0000256" key="9">
    <source>
        <dbReference type="SAM" id="Phobius"/>
    </source>
</evidence>
<organism evidence="10 11">
    <name type="scientific">Sphingomonas faeni</name>
    <dbReference type="NCBI Taxonomy" id="185950"/>
    <lineage>
        <taxon>Bacteria</taxon>
        <taxon>Pseudomonadati</taxon>
        <taxon>Pseudomonadota</taxon>
        <taxon>Alphaproteobacteria</taxon>
        <taxon>Sphingomonadales</taxon>
        <taxon>Sphingomonadaceae</taxon>
        <taxon>Sphingomonas</taxon>
    </lineage>
</organism>
<evidence type="ECO:0000256" key="4">
    <source>
        <dbReference type="ARBA" id="ARBA00022597"/>
    </source>
</evidence>
<evidence type="ECO:0000256" key="6">
    <source>
        <dbReference type="ARBA" id="ARBA00022847"/>
    </source>
</evidence>
<evidence type="ECO:0000313" key="11">
    <source>
        <dbReference type="Proteomes" id="UP000244013"/>
    </source>
</evidence>
<feature type="transmembrane region" description="Helical" evidence="9">
    <location>
        <begin position="6"/>
        <end position="22"/>
    </location>
</feature>
<keyword evidence="3" id="KW-0997">Cell inner membrane</keyword>
<evidence type="ECO:0000313" key="10">
    <source>
        <dbReference type="EMBL" id="PTW46497.1"/>
    </source>
</evidence>
<feature type="transmembrane region" description="Helical" evidence="9">
    <location>
        <begin position="327"/>
        <end position="346"/>
    </location>
</feature>
<feature type="transmembrane region" description="Helical" evidence="9">
    <location>
        <begin position="135"/>
        <end position="156"/>
    </location>
</feature>
<keyword evidence="8 9" id="KW-0472">Membrane</keyword>
<feature type="transmembrane region" description="Helical" evidence="9">
    <location>
        <begin position="294"/>
        <end position="315"/>
    </location>
</feature>
<evidence type="ECO:0000256" key="2">
    <source>
        <dbReference type="ARBA" id="ARBA00022475"/>
    </source>
</evidence>
<dbReference type="GO" id="GO:0015293">
    <property type="term" value="F:symporter activity"/>
    <property type="evidence" value="ECO:0007669"/>
    <property type="project" value="UniProtKB-KW"/>
</dbReference>
<sequence length="355" mass="37989">MNPLLGVLYHWLGGLASASFYVPYRGVKRWSWEIYWLTGGVVSWLVAPWFFASLQTQDLLGVLGRAPSTAFWWPMVFGVLWGFGGLGYGLVMRYLGLSLGMAVVLGLCTVFGTLIPPAFTGEFHEKLIATTSGNIVLAGIGLTLAGIVVVAIAGAMKDALLTPEQKLAVVAEFDFRKGIVVAIGAGIMSACFAFGLAAGEPIKALSATAGTGPLWTGLPVLCLIMAGGLVTNGAWCAWLIVRNRSAPQWLGRTTDGARPPLLRNYALSALAGVTWYFQFFFYTMGESQMGRLGFSSWTLHMASIIIFGTLWGFAFREWKDAGARIKAVVWAGVALLLIATVVIGYGNSIAVETVA</sequence>
<keyword evidence="7 9" id="KW-1133">Transmembrane helix</keyword>
<name>A0A2T5U4R8_9SPHN</name>
<feature type="transmembrane region" description="Helical" evidence="9">
    <location>
        <begin position="218"/>
        <end position="241"/>
    </location>
</feature>
<accession>A0A2T5U4R8</accession>
<dbReference type="NCBIfam" id="NF010024">
    <property type="entry name" value="PRK13499.1-4"/>
    <property type="match status" value="1"/>
</dbReference>
<feature type="transmembrane region" description="Helical" evidence="9">
    <location>
        <begin position="71"/>
        <end position="90"/>
    </location>
</feature>
<keyword evidence="4" id="KW-0762">Sugar transport</keyword>
<comment type="caution">
    <text evidence="10">The sequence shown here is derived from an EMBL/GenBank/DDBJ whole genome shotgun (WGS) entry which is preliminary data.</text>
</comment>
<dbReference type="EMBL" id="QAYE01000005">
    <property type="protein sequence ID" value="PTW46497.1"/>
    <property type="molecule type" value="Genomic_DNA"/>
</dbReference>
<dbReference type="Pfam" id="PF06379">
    <property type="entry name" value="RhaT"/>
    <property type="match status" value="1"/>
</dbReference>
<dbReference type="Proteomes" id="UP000244013">
    <property type="component" value="Unassembled WGS sequence"/>
</dbReference>
<dbReference type="GO" id="GO:0016020">
    <property type="term" value="C:membrane"/>
    <property type="evidence" value="ECO:0007669"/>
    <property type="project" value="InterPro"/>
</dbReference>
<gene>
    <name evidence="10" type="ORF">C8J25_105278</name>
</gene>
<keyword evidence="2" id="KW-1003">Cell membrane</keyword>
<feature type="transmembrane region" description="Helical" evidence="9">
    <location>
        <begin position="262"/>
        <end position="282"/>
    </location>
</feature>
<dbReference type="OrthoDB" id="9790043at2"/>
<dbReference type="RefSeq" id="WP_107954532.1">
    <property type="nucleotide sequence ID" value="NZ_QAYE01000005.1"/>
</dbReference>
<reference evidence="10 11" key="1">
    <citation type="submission" date="2018-04" db="EMBL/GenBank/DDBJ databases">
        <title>Genomic Encyclopedia of Type Strains, Phase III (KMG-III): the genomes of soil and plant-associated and newly described type strains.</title>
        <authorList>
            <person name="Whitman W."/>
        </authorList>
    </citation>
    <scope>NUCLEOTIDE SEQUENCE [LARGE SCALE GENOMIC DNA]</scope>
    <source>
        <strain evidence="10 11">MA-olki</strain>
    </source>
</reference>
<keyword evidence="1" id="KW-0813">Transport</keyword>
<dbReference type="GeneID" id="91006328"/>
<feature type="transmembrane region" description="Helical" evidence="9">
    <location>
        <begin position="34"/>
        <end position="51"/>
    </location>
</feature>
<evidence type="ECO:0000256" key="3">
    <source>
        <dbReference type="ARBA" id="ARBA00022519"/>
    </source>
</evidence>
<protein>
    <submittedName>
        <fullName evidence="10">L-rhamnose-H+ transport protein</fullName>
    </submittedName>
</protein>